<organism evidence="11 12">
    <name type="scientific">Burkholderia vietnamiensis</name>
    <dbReference type="NCBI Taxonomy" id="60552"/>
    <lineage>
        <taxon>Bacteria</taxon>
        <taxon>Pseudomonadati</taxon>
        <taxon>Pseudomonadota</taxon>
        <taxon>Betaproteobacteria</taxon>
        <taxon>Burkholderiales</taxon>
        <taxon>Burkholderiaceae</taxon>
        <taxon>Burkholderia</taxon>
        <taxon>Burkholderia cepacia complex</taxon>
    </lineage>
</organism>
<dbReference type="InterPro" id="IPR015422">
    <property type="entry name" value="PyrdxlP-dep_Trfase_small"/>
</dbReference>
<keyword evidence="3" id="KW-0808">Transferase</keyword>
<dbReference type="EMBL" id="JAUJRV010000053">
    <property type="protein sequence ID" value="MDN7799724.1"/>
    <property type="molecule type" value="Genomic_DNA"/>
</dbReference>
<evidence type="ECO:0000256" key="4">
    <source>
        <dbReference type="ARBA" id="ARBA00022723"/>
    </source>
</evidence>
<evidence type="ECO:0000256" key="1">
    <source>
        <dbReference type="ARBA" id="ARBA00001933"/>
    </source>
</evidence>
<reference evidence="11 12" key="1">
    <citation type="submission" date="2018-03" db="EMBL/GenBank/DDBJ databases">
        <authorList>
            <person name="Nguyen K."/>
            <person name="Fouts D."/>
            <person name="Sutton G."/>
        </authorList>
    </citation>
    <scope>NUCLEOTIDE SEQUENCE [LARGE SCALE GENOMIC DNA]</scope>
    <source>
        <strain evidence="11 12">AU3578</strain>
    </source>
</reference>
<evidence type="ECO:0000256" key="3">
    <source>
        <dbReference type="ARBA" id="ARBA00022679"/>
    </source>
</evidence>
<comment type="caution">
    <text evidence="11">The sequence shown here is derived from an EMBL/GenBank/DDBJ whole genome shotgun (WGS) entry which is preliminary data.</text>
</comment>
<dbReference type="SUPFAM" id="SSF53383">
    <property type="entry name" value="PLP-dependent transferases"/>
    <property type="match status" value="1"/>
</dbReference>
<proteinExistence type="inferred from homology"/>
<protein>
    <submittedName>
        <fullName evidence="10 11">Cysteine desulfurase</fullName>
    </submittedName>
</protein>
<dbReference type="GO" id="GO:0031071">
    <property type="term" value="F:cysteine desulfurase activity"/>
    <property type="evidence" value="ECO:0007669"/>
    <property type="project" value="UniProtKB-EC"/>
</dbReference>
<dbReference type="Gene3D" id="1.10.260.50">
    <property type="match status" value="1"/>
</dbReference>
<dbReference type="Gene3D" id="3.90.1150.10">
    <property type="entry name" value="Aspartate Aminotransferase, domain 1"/>
    <property type="match status" value="1"/>
</dbReference>
<dbReference type="InterPro" id="IPR015421">
    <property type="entry name" value="PyrdxlP-dep_Trfase_major"/>
</dbReference>
<reference evidence="10" key="2">
    <citation type="submission" date="2023-07" db="EMBL/GenBank/DDBJ databases">
        <title>A collection of bacterial strains from the Burkholderia cepacia Research Laboratory and Repository.</title>
        <authorList>
            <person name="Lipuma J."/>
            <person name="Spilker T."/>
            <person name="Caverly L."/>
        </authorList>
    </citation>
    <scope>NUCLEOTIDE SEQUENCE</scope>
    <source>
        <strain evidence="10">AU44268</strain>
    </source>
</reference>
<sequence>MIYLDHNATTAPAPAAIDAMLAVLTDVWANASSQHGAGQQAKRTLAAARATIAGALGCKAREVVFTSGATEANHLAVLGLGASATAPAVRRRLVFGATEHAAQLKLAHALAAQGRPVDFIAVRPDGVLDLDSAARVIGPDVALVSVMAANNETGVLMPIADVKALAQAAGALLHVDATQLVGKLPFDFAALGADAVSLSAHKLHGPKGIGALLVRDGVPLAAQFPGSQERHRRGGTENLPAIVGFAAALERLADALADAARIAALRDAFEAGLRAALPGVHVYGASAPRLPGTSCLRVGRLDADTVLQRCEQIGVCASSGSACSSGGSEPSHVLSAMGVPRDEALGAVRFSLGAATTARDIDYLLAALPPLLKPLLAEAAVQPT</sequence>
<dbReference type="PANTHER" id="PTHR11601">
    <property type="entry name" value="CYSTEINE DESULFURYLASE FAMILY MEMBER"/>
    <property type="match status" value="1"/>
</dbReference>
<evidence type="ECO:0000256" key="5">
    <source>
        <dbReference type="ARBA" id="ARBA00022898"/>
    </source>
</evidence>
<dbReference type="GO" id="GO:0046872">
    <property type="term" value="F:metal ion binding"/>
    <property type="evidence" value="ECO:0007669"/>
    <property type="project" value="UniProtKB-KW"/>
</dbReference>
<dbReference type="RefSeq" id="WP_060082287.1">
    <property type="nucleotide sequence ID" value="NZ_CADFEY010000003.1"/>
</dbReference>
<dbReference type="AlphaFoldDB" id="A0AA44Y0S0"/>
<dbReference type="GO" id="GO:0051536">
    <property type="term" value="F:iron-sulfur cluster binding"/>
    <property type="evidence" value="ECO:0007669"/>
    <property type="project" value="UniProtKB-KW"/>
</dbReference>
<dbReference type="InterPro" id="IPR015424">
    <property type="entry name" value="PyrdxlP-dep_Trfase"/>
</dbReference>
<dbReference type="Proteomes" id="UP000237632">
    <property type="component" value="Unassembled WGS sequence"/>
</dbReference>
<feature type="domain" description="Aminotransferase class V" evidence="9">
    <location>
        <begin position="2"/>
        <end position="364"/>
    </location>
</feature>
<dbReference type="Pfam" id="PF00266">
    <property type="entry name" value="Aminotran_5"/>
    <property type="match status" value="1"/>
</dbReference>
<dbReference type="Gene3D" id="3.40.640.10">
    <property type="entry name" value="Type I PLP-dependent aspartate aminotransferase-like (Major domain)"/>
    <property type="match status" value="1"/>
</dbReference>
<accession>A0AA44Y0S0</accession>
<keyword evidence="7" id="KW-0411">Iron-sulfur</keyword>
<comment type="similarity">
    <text evidence="2">Belongs to the class-V pyridoxal-phosphate-dependent aminotransferase family. NifS/IscS subfamily.</text>
</comment>
<dbReference type="InterPro" id="IPR000192">
    <property type="entry name" value="Aminotrans_V_dom"/>
</dbReference>
<evidence type="ECO:0000256" key="7">
    <source>
        <dbReference type="ARBA" id="ARBA00023014"/>
    </source>
</evidence>
<gene>
    <name evidence="11" type="ORF">C6T65_13180</name>
    <name evidence="10" type="ORF">QZM33_32875</name>
</gene>
<dbReference type="EMBL" id="PVHK01000094">
    <property type="protein sequence ID" value="PRH41844.1"/>
    <property type="molecule type" value="Genomic_DNA"/>
</dbReference>
<dbReference type="InterPro" id="IPR016454">
    <property type="entry name" value="Cysteine_dSase"/>
</dbReference>
<keyword evidence="4" id="KW-0479">Metal-binding</keyword>
<keyword evidence="5" id="KW-0663">Pyridoxal phosphate</keyword>
<evidence type="ECO:0000256" key="6">
    <source>
        <dbReference type="ARBA" id="ARBA00023004"/>
    </source>
</evidence>
<dbReference type="Proteomes" id="UP001171620">
    <property type="component" value="Unassembled WGS sequence"/>
</dbReference>
<evidence type="ECO:0000313" key="10">
    <source>
        <dbReference type="EMBL" id="MDN7799724.1"/>
    </source>
</evidence>
<evidence type="ECO:0000313" key="12">
    <source>
        <dbReference type="Proteomes" id="UP000237632"/>
    </source>
</evidence>
<evidence type="ECO:0000259" key="9">
    <source>
        <dbReference type="Pfam" id="PF00266"/>
    </source>
</evidence>
<dbReference type="PANTHER" id="PTHR11601:SF34">
    <property type="entry name" value="CYSTEINE DESULFURASE"/>
    <property type="match status" value="1"/>
</dbReference>
<dbReference type="PIRSF" id="PIRSF005572">
    <property type="entry name" value="NifS"/>
    <property type="match status" value="1"/>
</dbReference>
<keyword evidence="6" id="KW-0408">Iron</keyword>
<evidence type="ECO:0000256" key="2">
    <source>
        <dbReference type="ARBA" id="ARBA00006490"/>
    </source>
</evidence>
<comment type="cofactor">
    <cofactor evidence="1">
        <name>pyridoxal 5'-phosphate</name>
        <dbReference type="ChEBI" id="CHEBI:597326"/>
    </cofactor>
</comment>
<name>A0AA44Y0S0_BURVI</name>
<evidence type="ECO:0000313" key="11">
    <source>
        <dbReference type="EMBL" id="PRH41844.1"/>
    </source>
</evidence>
<evidence type="ECO:0000256" key="8">
    <source>
        <dbReference type="ARBA" id="ARBA00050776"/>
    </source>
</evidence>
<comment type="catalytic activity">
    <reaction evidence="8">
        <text>(sulfur carrier)-H + L-cysteine = (sulfur carrier)-SH + L-alanine</text>
        <dbReference type="Rhea" id="RHEA:43892"/>
        <dbReference type="Rhea" id="RHEA-COMP:14737"/>
        <dbReference type="Rhea" id="RHEA-COMP:14739"/>
        <dbReference type="ChEBI" id="CHEBI:29917"/>
        <dbReference type="ChEBI" id="CHEBI:35235"/>
        <dbReference type="ChEBI" id="CHEBI:57972"/>
        <dbReference type="ChEBI" id="CHEBI:64428"/>
        <dbReference type="EC" id="2.8.1.7"/>
    </reaction>
</comment>